<feature type="chain" id="PRO_5040834240" description="Secreted protein" evidence="1">
    <location>
        <begin position="25"/>
        <end position="94"/>
    </location>
</feature>
<reference evidence="2" key="1">
    <citation type="submission" date="2022-08" db="EMBL/GenBank/DDBJ databases">
        <authorList>
            <consortium name="DOE Joint Genome Institute"/>
            <person name="Min B."/>
            <person name="Riley R."/>
            <person name="Sierra-Patev S."/>
            <person name="Naranjo-Ortiz M."/>
            <person name="Looney B."/>
            <person name="Konkel Z."/>
            <person name="Slot J.C."/>
            <person name="Sakamoto Y."/>
            <person name="Steenwyk J.L."/>
            <person name="Rokas A."/>
            <person name="Carro J."/>
            <person name="Camarero S."/>
            <person name="Ferreira P."/>
            <person name="Molpeceres G."/>
            <person name="Ruiz-Duenas F.J."/>
            <person name="Serrano A."/>
            <person name="Henrissat B."/>
            <person name="Drula E."/>
            <person name="Hughes K.W."/>
            <person name="Mata J.L."/>
            <person name="Ishikawa N.K."/>
            <person name="Vargas-Isla R."/>
            <person name="Ushijima S."/>
            <person name="Smith C.A."/>
            <person name="Ahrendt S."/>
            <person name="Andreopoulos W."/>
            <person name="He G."/>
            <person name="Labutti K."/>
            <person name="Lipzen A."/>
            <person name="Ng V."/>
            <person name="Sandor L."/>
            <person name="Barry K."/>
            <person name="Martinez A.T."/>
            <person name="Xiao Y."/>
            <person name="Gibbons J.G."/>
            <person name="Terashima K."/>
            <person name="Hibbett D.S."/>
            <person name="Grigoriev I.V."/>
        </authorList>
    </citation>
    <scope>NUCLEOTIDE SEQUENCE</scope>
    <source>
        <strain evidence="2">Sp2 HRB7682 ss15</strain>
    </source>
</reference>
<dbReference type="AlphaFoldDB" id="A0A9W8ZQS9"/>
<keyword evidence="1" id="KW-0732">Signal</keyword>
<accession>A0A9W8ZQS9</accession>
<dbReference type="Proteomes" id="UP001150238">
    <property type="component" value="Unassembled WGS sequence"/>
</dbReference>
<name>A0A9W8ZQS9_9AGAR</name>
<evidence type="ECO:0008006" key="4">
    <source>
        <dbReference type="Google" id="ProtNLM"/>
    </source>
</evidence>
<evidence type="ECO:0000256" key="1">
    <source>
        <dbReference type="SAM" id="SignalP"/>
    </source>
</evidence>
<dbReference type="EMBL" id="JANVFS010000068">
    <property type="protein sequence ID" value="KAJ4463645.1"/>
    <property type="molecule type" value="Genomic_DNA"/>
</dbReference>
<sequence length="94" mass="10350">MSSVPHLLVIWITMMASPPSPLSGLNGLCIDSETRSHFSRTGNCEPQISPLVSVVAVSCSCNVGQYKWIFGWKMAHARIYGSESMRNHHNSCVD</sequence>
<comment type="caution">
    <text evidence="2">The sequence shown here is derived from an EMBL/GenBank/DDBJ whole genome shotgun (WGS) entry which is preliminary data.</text>
</comment>
<organism evidence="2 3">
    <name type="scientific">Lentinula lateritia</name>
    <dbReference type="NCBI Taxonomy" id="40482"/>
    <lineage>
        <taxon>Eukaryota</taxon>
        <taxon>Fungi</taxon>
        <taxon>Dikarya</taxon>
        <taxon>Basidiomycota</taxon>
        <taxon>Agaricomycotina</taxon>
        <taxon>Agaricomycetes</taxon>
        <taxon>Agaricomycetidae</taxon>
        <taxon>Agaricales</taxon>
        <taxon>Marasmiineae</taxon>
        <taxon>Omphalotaceae</taxon>
        <taxon>Lentinula</taxon>
    </lineage>
</organism>
<reference evidence="2" key="2">
    <citation type="journal article" date="2023" name="Proc. Natl. Acad. Sci. U.S.A.">
        <title>A global phylogenomic analysis of the shiitake genus Lentinula.</title>
        <authorList>
            <person name="Sierra-Patev S."/>
            <person name="Min B."/>
            <person name="Naranjo-Ortiz M."/>
            <person name="Looney B."/>
            <person name="Konkel Z."/>
            <person name="Slot J.C."/>
            <person name="Sakamoto Y."/>
            <person name="Steenwyk J.L."/>
            <person name="Rokas A."/>
            <person name="Carro J."/>
            <person name="Camarero S."/>
            <person name="Ferreira P."/>
            <person name="Molpeceres G."/>
            <person name="Ruiz-Duenas F.J."/>
            <person name="Serrano A."/>
            <person name="Henrissat B."/>
            <person name="Drula E."/>
            <person name="Hughes K.W."/>
            <person name="Mata J.L."/>
            <person name="Ishikawa N.K."/>
            <person name="Vargas-Isla R."/>
            <person name="Ushijima S."/>
            <person name="Smith C.A."/>
            <person name="Donoghue J."/>
            <person name="Ahrendt S."/>
            <person name="Andreopoulos W."/>
            <person name="He G."/>
            <person name="LaButti K."/>
            <person name="Lipzen A."/>
            <person name="Ng V."/>
            <person name="Riley R."/>
            <person name="Sandor L."/>
            <person name="Barry K."/>
            <person name="Martinez A.T."/>
            <person name="Xiao Y."/>
            <person name="Gibbons J.G."/>
            <person name="Terashima K."/>
            <person name="Grigoriev I.V."/>
            <person name="Hibbett D."/>
        </authorList>
    </citation>
    <scope>NUCLEOTIDE SEQUENCE</scope>
    <source>
        <strain evidence="2">Sp2 HRB7682 ss15</strain>
    </source>
</reference>
<gene>
    <name evidence="2" type="ORF">C8J55DRAFT_293788</name>
</gene>
<evidence type="ECO:0000313" key="3">
    <source>
        <dbReference type="Proteomes" id="UP001150238"/>
    </source>
</evidence>
<evidence type="ECO:0000313" key="2">
    <source>
        <dbReference type="EMBL" id="KAJ4463645.1"/>
    </source>
</evidence>
<feature type="signal peptide" evidence="1">
    <location>
        <begin position="1"/>
        <end position="24"/>
    </location>
</feature>
<proteinExistence type="predicted"/>
<protein>
    <recommendedName>
        <fullName evidence="4">Secreted protein</fullName>
    </recommendedName>
</protein>